<comment type="similarity">
    <text evidence="1 4">Belongs to the glycosyl hydrolase 1 family.</text>
</comment>
<proteinExistence type="inferred from homology"/>
<sequence length="135" mass="15426">GPPHHHWDWNVDPSGLHAHLMRIARDFLASRSIVTENGASWPDEVDADGRIRDTDRYRYYHDHLEAILKARAEGADVRGYMAWSLMDNFEWGLWILQALRHDPRGLCPIGPNVEGFGILVPRNDSTSNRDAMGRV</sequence>
<evidence type="ECO:0000256" key="3">
    <source>
        <dbReference type="ARBA" id="ARBA00023295"/>
    </source>
</evidence>
<accession>A0A060C8C0</accession>
<dbReference type="EMBL" id="KF121984">
    <property type="protein sequence ID" value="AIA89275.1"/>
    <property type="molecule type" value="Genomic_DNA"/>
</dbReference>
<dbReference type="PRINTS" id="PR00131">
    <property type="entry name" value="GLHYDRLASE1"/>
</dbReference>
<feature type="non-terminal residue" evidence="5">
    <location>
        <position position="1"/>
    </location>
</feature>
<name>A0A060C8C0_9ACTN</name>
<dbReference type="PANTHER" id="PTHR10353">
    <property type="entry name" value="GLYCOSYL HYDROLASE"/>
    <property type="match status" value="1"/>
</dbReference>
<dbReference type="InterPro" id="IPR001360">
    <property type="entry name" value="Glyco_hydro_1"/>
</dbReference>
<keyword evidence="3" id="KW-0326">Glycosidase</keyword>
<dbReference type="PANTHER" id="PTHR10353:SF36">
    <property type="entry name" value="LP05116P"/>
    <property type="match status" value="1"/>
</dbReference>
<evidence type="ECO:0000256" key="2">
    <source>
        <dbReference type="ARBA" id="ARBA00022801"/>
    </source>
</evidence>
<dbReference type="InterPro" id="IPR017853">
    <property type="entry name" value="GH"/>
</dbReference>
<evidence type="ECO:0000256" key="4">
    <source>
        <dbReference type="RuleBase" id="RU003690"/>
    </source>
</evidence>
<dbReference type="AlphaFoldDB" id="A0A060C8C0"/>
<dbReference type="Gene3D" id="3.20.20.80">
    <property type="entry name" value="Glycosidases"/>
    <property type="match status" value="1"/>
</dbReference>
<evidence type="ECO:0000256" key="1">
    <source>
        <dbReference type="ARBA" id="ARBA00010838"/>
    </source>
</evidence>
<dbReference type="GO" id="GO:0005829">
    <property type="term" value="C:cytosol"/>
    <property type="evidence" value="ECO:0007669"/>
    <property type="project" value="TreeGrafter"/>
</dbReference>
<evidence type="ECO:0000313" key="5">
    <source>
        <dbReference type="EMBL" id="AIA89275.1"/>
    </source>
</evidence>
<dbReference type="GO" id="GO:0016052">
    <property type="term" value="P:carbohydrate catabolic process"/>
    <property type="evidence" value="ECO:0007669"/>
    <property type="project" value="TreeGrafter"/>
</dbReference>
<protein>
    <submittedName>
        <fullName evidence="5">Glyco_hydro_1</fullName>
    </submittedName>
</protein>
<dbReference type="SUPFAM" id="SSF51445">
    <property type="entry name" value="(Trans)glycosidases"/>
    <property type="match status" value="1"/>
</dbReference>
<dbReference type="Pfam" id="PF00232">
    <property type="entry name" value="Glyco_hydro_1"/>
    <property type="match status" value="1"/>
</dbReference>
<reference evidence="5" key="1">
    <citation type="journal article" date="2013" name="Environ. Microbiol.">
        <title>Seasonally variable intestinal metagenomes of the red palm weevil (Rhynchophorus ferrugineus).</title>
        <authorList>
            <person name="Jia S."/>
            <person name="Zhang X."/>
            <person name="Zhang G."/>
            <person name="Yin A."/>
            <person name="Zhang S."/>
            <person name="Li F."/>
            <person name="Wang L."/>
            <person name="Zhao D."/>
            <person name="Yun Q."/>
            <person name="Tala"/>
            <person name="Wang J."/>
            <person name="Sun G."/>
            <person name="Baabdullah M."/>
            <person name="Yu X."/>
            <person name="Hu S."/>
            <person name="Al-Mssallem I.S."/>
            <person name="Yu J."/>
        </authorList>
    </citation>
    <scope>NUCLEOTIDE SEQUENCE</scope>
</reference>
<dbReference type="GO" id="GO:0008422">
    <property type="term" value="F:beta-glucosidase activity"/>
    <property type="evidence" value="ECO:0007669"/>
    <property type="project" value="TreeGrafter"/>
</dbReference>
<organism evidence="5">
    <name type="scientific">uncultured Streptomyces sp</name>
    <dbReference type="NCBI Taxonomy" id="174707"/>
    <lineage>
        <taxon>Bacteria</taxon>
        <taxon>Bacillati</taxon>
        <taxon>Actinomycetota</taxon>
        <taxon>Actinomycetes</taxon>
        <taxon>Kitasatosporales</taxon>
        <taxon>Streptomycetaceae</taxon>
        <taxon>Streptomyces</taxon>
        <taxon>environmental samples</taxon>
    </lineage>
</organism>
<keyword evidence="2" id="KW-0378">Hydrolase</keyword>